<dbReference type="EMBL" id="BAABDQ010000010">
    <property type="protein sequence ID" value="GAA3562126.1"/>
    <property type="molecule type" value="Genomic_DNA"/>
</dbReference>
<evidence type="ECO:0000313" key="3">
    <source>
        <dbReference type="Proteomes" id="UP001500630"/>
    </source>
</evidence>
<comment type="caution">
    <text evidence="2">The sequence shown here is derived from an EMBL/GenBank/DDBJ whole genome shotgun (WGS) entry which is preliminary data.</text>
</comment>
<evidence type="ECO:0000256" key="1">
    <source>
        <dbReference type="SAM" id="SignalP"/>
    </source>
</evidence>
<feature type="signal peptide" evidence="1">
    <location>
        <begin position="1"/>
        <end position="18"/>
    </location>
</feature>
<name>A0ABP6X641_9ACTN</name>
<keyword evidence="3" id="KW-1185">Reference proteome</keyword>
<accession>A0ABP6X641</accession>
<keyword evidence="1" id="KW-0732">Signal</keyword>
<evidence type="ECO:0000313" key="2">
    <source>
        <dbReference type="EMBL" id="GAA3562126.1"/>
    </source>
</evidence>
<organism evidence="2 3">
    <name type="scientific">Nonomuraea rosea</name>
    <dbReference type="NCBI Taxonomy" id="638574"/>
    <lineage>
        <taxon>Bacteria</taxon>
        <taxon>Bacillati</taxon>
        <taxon>Actinomycetota</taxon>
        <taxon>Actinomycetes</taxon>
        <taxon>Streptosporangiales</taxon>
        <taxon>Streptosporangiaceae</taxon>
        <taxon>Nonomuraea</taxon>
    </lineage>
</organism>
<gene>
    <name evidence="2" type="ORF">GCM10022419_048510</name>
</gene>
<proteinExistence type="predicted"/>
<sequence length="48" mass="5127">MKVRVLTALTALALAATAPPITLDYLGSEKPPIVDVQAWVQHVNILTS</sequence>
<dbReference type="RefSeq" id="WP_345565029.1">
    <property type="nucleotide sequence ID" value="NZ_BAABDQ010000010.1"/>
</dbReference>
<dbReference type="Proteomes" id="UP001500630">
    <property type="component" value="Unassembled WGS sequence"/>
</dbReference>
<protein>
    <submittedName>
        <fullName evidence="2">Uncharacterized protein</fullName>
    </submittedName>
</protein>
<reference evidence="3" key="1">
    <citation type="journal article" date="2019" name="Int. J. Syst. Evol. Microbiol.">
        <title>The Global Catalogue of Microorganisms (GCM) 10K type strain sequencing project: providing services to taxonomists for standard genome sequencing and annotation.</title>
        <authorList>
            <consortium name="The Broad Institute Genomics Platform"/>
            <consortium name="The Broad Institute Genome Sequencing Center for Infectious Disease"/>
            <person name="Wu L."/>
            <person name="Ma J."/>
        </authorList>
    </citation>
    <scope>NUCLEOTIDE SEQUENCE [LARGE SCALE GENOMIC DNA]</scope>
    <source>
        <strain evidence="3">JCM 17326</strain>
    </source>
</reference>
<feature type="chain" id="PRO_5046577834" evidence="1">
    <location>
        <begin position="19"/>
        <end position="48"/>
    </location>
</feature>